<evidence type="ECO:0000259" key="9">
    <source>
        <dbReference type="Pfam" id="PF12340"/>
    </source>
</evidence>
<evidence type="ECO:0000313" key="10">
    <source>
        <dbReference type="EMBL" id="SMY30093.1"/>
    </source>
</evidence>
<keyword evidence="7" id="KW-0175">Coiled coil</keyword>
<dbReference type="Pfam" id="PF12340">
    <property type="entry name" value="DUF3638"/>
    <property type="match status" value="1"/>
</dbReference>
<dbReference type="PANTHER" id="PTHR13367">
    <property type="entry name" value="UBIQUITIN THIOESTERASE"/>
    <property type="match status" value="1"/>
</dbReference>
<reference evidence="10 11" key="1">
    <citation type="submission" date="2016-10" db="EMBL/GenBank/DDBJ databases">
        <authorList>
            <person name="Varghese N."/>
        </authorList>
    </citation>
    <scope>NUCLEOTIDE SEQUENCE [LARGE SCALE GENOMIC DNA]</scope>
</reference>
<name>A0A1Y6M0B5_ZYMTR</name>
<evidence type="ECO:0000256" key="8">
    <source>
        <dbReference type="SAM" id="MobiDB-lite"/>
    </source>
</evidence>
<accession>A0A1Y6M0B5</accession>
<comment type="catalytic activity">
    <reaction evidence="1">
        <text>Thiol-dependent hydrolysis of ester, thioester, amide, peptide and isopeptide bonds formed by the C-terminal Gly of ubiquitin (a 76-residue protein attached to proteins as an intracellular targeting signal).</text>
        <dbReference type="EC" id="3.4.19.12"/>
    </reaction>
</comment>
<feature type="coiled-coil region" evidence="7">
    <location>
        <begin position="268"/>
        <end position="295"/>
    </location>
</feature>
<dbReference type="PANTHER" id="PTHR13367:SF34">
    <property type="match status" value="1"/>
</dbReference>
<evidence type="ECO:0000256" key="6">
    <source>
        <dbReference type="ARBA" id="ARBA00022807"/>
    </source>
</evidence>
<proteinExistence type="predicted"/>
<organism evidence="10 11">
    <name type="scientific">Zymoseptoria tritici ST99CH_1A5</name>
    <dbReference type="NCBI Taxonomy" id="1276529"/>
    <lineage>
        <taxon>Eukaryota</taxon>
        <taxon>Fungi</taxon>
        <taxon>Dikarya</taxon>
        <taxon>Ascomycota</taxon>
        <taxon>Pezizomycotina</taxon>
        <taxon>Dothideomycetes</taxon>
        <taxon>Dothideomycetidae</taxon>
        <taxon>Mycosphaerellales</taxon>
        <taxon>Mycosphaerellaceae</taxon>
        <taxon>Zymoseptoria</taxon>
    </lineage>
</organism>
<evidence type="ECO:0000256" key="7">
    <source>
        <dbReference type="SAM" id="Coils"/>
    </source>
</evidence>
<evidence type="ECO:0000256" key="5">
    <source>
        <dbReference type="ARBA" id="ARBA00022801"/>
    </source>
</evidence>
<sequence length="2099" mass="236908">MNAKIARRLHKLNPNLCTLVQDAVLEVMRETHELISNRWSSIQDHEKHSIDLSTLSTLDFERDIQLSLPELDDFIEATKRRKSQAYKFFVHMKSDLIIYDAHVLPEALGVSGDTTVQNLHGFETWMGSNLSDWVQEHKNDFGACGQLGALMKRYHSLAMVHYSANPEAISMMVLVTLELWVACDKIATRSCSLLDKYDPGIPEELLQNLLLPLRQQMDRLSSVENYLMERSQSRRPSTMLFSNSDDECFAARYFDQSATHQALHQRILEKATKARSNKIDELRRLQEDYARLMRLHSQSCCEFYEFSNHISGLQKHHSPNCLHCSYSSKANALEIAVHEWPLPEDITRAKSVVFELSVPTSFGHWRDATVYLLLDVLAAQYSSTQRPRTSHRLSQDPHLTGSFSSSFDPAGSQRIELLSQNKPHTGTHRRGRNVSTAREHDVCVHNGLNYQYYDNGTGCFTCPFEVTDKLPRSCTYSPPSRSLALEKYIFRPAQLPNGPSPNTVIAGQSECPAHMTLHEFKELTSIPLAYHVQWIEIAVQLTLPSIDFKKPETALVLLQCIHQAGPMCDRNGTLRESHQLLGYNEFADTLLNGLNDALHRIEQNWESSQALAIFIAIARRLCSLSCSESVQAACLQYLQKASTVALNWAHLLKSKANQTNAIDREEFLLRSVEAALLCSNTFDVDRAHLPAILANAQVASVLLQCSTMIHDGNHALADTIDLQTMMSKSRHMRILHDAYHCLATNQAALHDAIGKAWSAYRPQGDWHASDSACHWVVTRTAPMAQDGGLSVQYNLLSGQLLVNGLPLDRLPANYEQCEGYQSLFGKSTVEVMPSSVPGMQFSSKTEHHGYNIHFGLSTLELQRSKDFMVQTSTTTSGTTHELIPKRFFHKQLPESFVNDFVHWYDCGTEQVEFRPTAKPWSNGSREQWTLVRSDDSKWRLTMPRNKTFLIGLNSQTATILANLLSPLAKPLQIHCVVSAPLSSLDIKVPSLRLAFNLDRGASFIRCLEFRGMIVDPDQSLGTLIGFQNKLILRSEHTGDRIILLVEGNTSFRTRRAESSTGQWSSRHHVVVEVDRDTTIRWHSFRVDLCLNRLIDNGGLQSKLFLVYLHALTSSCAQDPLTKMTGTEQALGILGSAAVRSFDQLSQENIDLLMLIAGLTPKRSYYPANEQVMQTITWDSQLGFMAQHNRFYQLVQSILRQAARSKLFFPGSKVEIPTVGDVEPLLLERDCIRSSAWRVSDYGAEDHTSEGDIAYHSRDRNGNSPRRLDVYVISSLIHHGHAKFHWGPLSEGSLWEFLSRASMISGPEYKPDLSQIRYDATLLEDNGTFLSENWPPLQRILSRGPSGEINKYALMIWLSTMACSGKIEKAILETVALIYTCDDFGAIIAPNEEAFHIYEGRHIDKAKLKEDIKPNLRAFHHSPEAKLSKLLHESRVDFGHRTQQLFRSSQQTAVEKLASALITQWPSENPNIPAIGQFADVSSYVDVQAAMRTASTTFKNCFDNLQLSQYLQLIEGIASHHEVHPVTVPRQNLQDPLPSPGSNVFISTADIFEKSAPRLTIACEPIKTSLRPLRQDRRCSRLEEFITRLEMGKDNSGFENDYVNNLKASLESLRHLERQEVGQLPSHDCLVTHLQSCRSQALHMYGEMTRAATPSASESPSLAAMAEIDQWPRMRPMLYLQQLGKDGWKGLVYDWRRCIVTYGLALTWAQRAERLVNASRSGRKSDVVAELQNTGHQNWDALEHPESLLLEVECNIMIRDVQEQIAGEMRNPRCRRNTSMQLNMGEGKSSVIVPMVAAALADGSRLVRVIVGKPQAKQMAQMLISKLGGMLNRRIYYLPVSRSLRLDGRGADTIDQICRECKKNGGILLVHPEHILSFQLMGLERHITGDESVGRPLLRTQELFDQCSRDIVDESDENFSVKFELIYTIGTQRQIDMSPDRWISIQQVLDLVNEIAPTVADELPHSLEIRRTSRGQFPRMRILHLDAVEPLLDKIGKKICATGLAGFPIYRQPPAVRDAVLSYITKRDITSEQIDLVENSAPDGFWNESNQRMLFLLRGLLAEGVLGFAFGRKRWRVNYGFDPSRTRTSQHPAPSLAIPT</sequence>
<keyword evidence="6" id="KW-0788">Thiol protease</keyword>
<evidence type="ECO:0000313" key="11">
    <source>
        <dbReference type="Proteomes" id="UP000215453"/>
    </source>
</evidence>
<gene>
    <name evidence="10" type="ORF">ZT1A5_G11543</name>
</gene>
<dbReference type="GO" id="GO:0006508">
    <property type="term" value="P:proteolysis"/>
    <property type="evidence" value="ECO:0007669"/>
    <property type="project" value="UniProtKB-KW"/>
</dbReference>
<evidence type="ECO:0000256" key="1">
    <source>
        <dbReference type="ARBA" id="ARBA00000707"/>
    </source>
</evidence>
<dbReference type="EC" id="3.4.19.12" evidence="2"/>
<protein>
    <recommendedName>
        <fullName evidence="2">ubiquitinyl hydrolase 1</fullName>
        <ecNumber evidence="2">3.4.19.12</ecNumber>
    </recommendedName>
</protein>
<evidence type="ECO:0000256" key="4">
    <source>
        <dbReference type="ARBA" id="ARBA00022786"/>
    </source>
</evidence>
<dbReference type="InterPro" id="IPR022099">
    <property type="entry name" value="DUF3638"/>
</dbReference>
<feature type="region of interest" description="Disordered" evidence="8">
    <location>
        <begin position="385"/>
        <end position="407"/>
    </location>
</feature>
<dbReference type="Proteomes" id="UP000215453">
    <property type="component" value="Chromosome 14"/>
</dbReference>
<keyword evidence="3" id="KW-0645">Protease</keyword>
<keyword evidence="4" id="KW-0833">Ubl conjugation pathway</keyword>
<evidence type="ECO:0000256" key="2">
    <source>
        <dbReference type="ARBA" id="ARBA00012759"/>
    </source>
</evidence>
<dbReference type="InterPro" id="IPR051346">
    <property type="entry name" value="OTU_Deubiquitinase"/>
</dbReference>
<dbReference type="EMBL" id="LT882689">
    <property type="protein sequence ID" value="SMY30093.1"/>
    <property type="molecule type" value="Genomic_DNA"/>
</dbReference>
<evidence type="ECO:0000256" key="3">
    <source>
        <dbReference type="ARBA" id="ARBA00022670"/>
    </source>
</evidence>
<keyword evidence="5" id="KW-0378">Hydrolase</keyword>
<dbReference type="GO" id="GO:0004843">
    <property type="term" value="F:cysteine-type deubiquitinase activity"/>
    <property type="evidence" value="ECO:0007669"/>
    <property type="project" value="UniProtKB-EC"/>
</dbReference>
<feature type="domain" description="DUF3638" evidence="9">
    <location>
        <begin position="1735"/>
        <end position="1958"/>
    </location>
</feature>